<dbReference type="Proteomes" id="UP000752814">
    <property type="component" value="Unassembled WGS sequence"/>
</dbReference>
<reference evidence="6" key="1">
    <citation type="submission" date="2016-03" db="EMBL/GenBank/DDBJ databases">
        <authorList>
            <person name="Borrel G."/>
            <person name="Mccann A."/>
            <person name="O'Toole P.W."/>
        </authorList>
    </citation>
    <scope>NUCLEOTIDE SEQUENCE</scope>
    <source>
        <strain evidence="6">183</strain>
    </source>
</reference>
<dbReference type="GO" id="GO:0005737">
    <property type="term" value="C:cytoplasm"/>
    <property type="evidence" value="ECO:0007669"/>
    <property type="project" value="TreeGrafter"/>
</dbReference>
<keyword evidence="2" id="KW-0547">Nucleotide-binding</keyword>
<comment type="caution">
    <text evidence="6">The sequence shown here is derived from an EMBL/GenBank/DDBJ whole genome shotgun (WGS) entry which is preliminary data.</text>
</comment>
<evidence type="ECO:0000259" key="5">
    <source>
        <dbReference type="Pfam" id="PF02223"/>
    </source>
</evidence>
<dbReference type="GO" id="GO:0005524">
    <property type="term" value="F:ATP binding"/>
    <property type="evidence" value="ECO:0007669"/>
    <property type="project" value="UniProtKB-KW"/>
</dbReference>
<dbReference type="RefSeq" id="WP_020448598.1">
    <property type="nucleotide sequence ID" value="NZ_CAYAYE010000015.1"/>
</dbReference>
<dbReference type="AlphaFoldDB" id="A0A8J8PFS7"/>
<dbReference type="GO" id="GO:0006227">
    <property type="term" value="P:dUDP biosynthetic process"/>
    <property type="evidence" value="ECO:0007669"/>
    <property type="project" value="TreeGrafter"/>
</dbReference>
<dbReference type="GO" id="GO:0004798">
    <property type="term" value="F:dTMP kinase activity"/>
    <property type="evidence" value="ECO:0007669"/>
    <property type="project" value="TreeGrafter"/>
</dbReference>
<dbReference type="EMBL" id="LVVT01000001">
    <property type="protein sequence ID" value="TQS84836.1"/>
    <property type="molecule type" value="Genomic_DNA"/>
</dbReference>
<sequence length="194" mass="22862">MKWIVIEGTDGSGKNTIAEWIRDQYTSKGSTVAMFIHPSERLMGKCMKSCLQGKGVKYHLSVFFFILDLLTSLSKMKRCKADVIIFIRYFMSAAYLPPKLVKPCYRFLTKLFPIPDKLLFIDVDPKTAMDRIHKRNEEWEMFETEESISDIRKKMMSISEGWDIVDNGLDMETTYKQLEKLMDMWEFQRILVKR</sequence>
<dbReference type="GO" id="GO:0006235">
    <property type="term" value="P:dTTP biosynthetic process"/>
    <property type="evidence" value="ECO:0007669"/>
    <property type="project" value="TreeGrafter"/>
</dbReference>
<dbReference type="InterPro" id="IPR039430">
    <property type="entry name" value="Thymidylate_kin-like_dom"/>
</dbReference>
<gene>
    <name evidence="6" type="ORF">A3207_02080</name>
</gene>
<dbReference type="Pfam" id="PF02223">
    <property type="entry name" value="Thymidylate_kin"/>
    <property type="match status" value="1"/>
</dbReference>
<evidence type="ECO:0000313" key="7">
    <source>
        <dbReference type="Proteomes" id="UP000752814"/>
    </source>
</evidence>
<evidence type="ECO:0000256" key="2">
    <source>
        <dbReference type="ARBA" id="ARBA00022741"/>
    </source>
</evidence>
<name>A0A8J8PFS7_9ARCH</name>
<feature type="domain" description="Thymidylate kinase-like" evidence="5">
    <location>
        <begin position="6"/>
        <end position="162"/>
    </location>
</feature>
<dbReference type="OMA" id="EHEMFEN"/>
<evidence type="ECO:0000313" key="6">
    <source>
        <dbReference type="EMBL" id="TQS84836.1"/>
    </source>
</evidence>
<evidence type="ECO:0000256" key="4">
    <source>
        <dbReference type="ARBA" id="ARBA00029962"/>
    </source>
</evidence>
<evidence type="ECO:0000256" key="3">
    <source>
        <dbReference type="ARBA" id="ARBA00022840"/>
    </source>
</evidence>
<dbReference type="PANTHER" id="PTHR10344:SF4">
    <property type="entry name" value="UMP-CMP KINASE 2, MITOCHONDRIAL"/>
    <property type="match status" value="1"/>
</dbReference>
<proteinExistence type="inferred from homology"/>
<keyword evidence="3" id="KW-0067">ATP-binding</keyword>
<dbReference type="InterPro" id="IPR027417">
    <property type="entry name" value="P-loop_NTPase"/>
</dbReference>
<protein>
    <recommendedName>
        <fullName evidence="4">dTMP kinase</fullName>
    </recommendedName>
</protein>
<dbReference type="Gene3D" id="3.40.50.300">
    <property type="entry name" value="P-loop containing nucleotide triphosphate hydrolases"/>
    <property type="match status" value="1"/>
</dbReference>
<dbReference type="SUPFAM" id="SSF52540">
    <property type="entry name" value="P-loop containing nucleoside triphosphate hydrolases"/>
    <property type="match status" value="1"/>
</dbReference>
<dbReference type="GeneID" id="41323128"/>
<accession>A0A8J8PFS7</accession>
<dbReference type="PANTHER" id="PTHR10344">
    <property type="entry name" value="THYMIDYLATE KINASE"/>
    <property type="match status" value="1"/>
</dbReference>
<organism evidence="6 7">
    <name type="scientific">Candidatus Methanomassiliicoccus intestinalis</name>
    <dbReference type="NCBI Taxonomy" id="1406512"/>
    <lineage>
        <taxon>Archaea</taxon>
        <taxon>Methanobacteriati</taxon>
        <taxon>Thermoplasmatota</taxon>
        <taxon>Thermoplasmata</taxon>
        <taxon>Methanomassiliicoccales</taxon>
        <taxon>Methanomassiliicoccaceae</taxon>
        <taxon>Methanomassiliicoccus</taxon>
    </lineage>
</organism>
<evidence type="ECO:0000256" key="1">
    <source>
        <dbReference type="ARBA" id="ARBA00009776"/>
    </source>
</evidence>
<comment type="similarity">
    <text evidence="1">Belongs to the thymidylate kinase family.</text>
</comment>
<dbReference type="GO" id="GO:0006233">
    <property type="term" value="P:dTDP biosynthetic process"/>
    <property type="evidence" value="ECO:0007669"/>
    <property type="project" value="TreeGrafter"/>
</dbReference>